<dbReference type="Proteomes" id="UP001321473">
    <property type="component" value="Unassembled WGS sequence"/>
</dbReference>
<feature type="region of interest" description="Disordered" evidence="1">
    <location>
        <begin position="79"/>
        <end position="111"/>
    </location>
</feature>
<feature type="region of interest" description="Disordered" evidence="1">
    <location>
        <begin position="48"/>
        <end position="67"/>
    </location>
</feature>
<dbReference type="EMBL" id="JARKHS020024637">
    <property type="protein sequence ID" value="KAK8768012.1"/>
    <property type="molecule type" value="Genomic_DNA"/>
</dbReference>
<name>A0AAQ4DZX2_AMBAM</name>
<accession>A0AAQ4DZX2</accession>
<evidence type="ECO:0000256" key="1">
    <source>
        <dbReference type="SAM" id="MobiDB-lite"/>
    </source>
</evidence>
<evidence type="ECO:0000313" key="2">
    <source>
        <dbReference type="EMBL" id="KAK8768012.1"/>
    </source>
</evidence>
<keyword evidence="3" id="KW-1185">Reference proteome</keyword>
<feature type="region of interest" description="Disordered" evidence="1">
    <location>
        <begin position="1"/>
        <end position="39"/>
    </location>
</feature>
<evidence type="ECO:0000313" key="3">
    <source>
        <dbReference type="Proteomes" id="UP001321473"/>
    </source>
</evidence>
<organism evidence="2 3">
    <name type="scientific">Amblyomma americanum</name>
    <name type="common">Lone star tick</name>
    <dbReference type="NCBI Taxonomy" id="6943"/>
    <lineage>
        <taxon>Eukaryota</taxon>
        <taxon>Metazoa</taxon>
        <taxon>Ecdysozoa</taxon>
        <taxon>Arthropoda</taxon>
        <taxon>Chelicerata</taxon>
        <taxon>Arachnida</taxon>
        <taxon>Acari</taxon>
        <taxon>Parasitiformes</taxon>
        <taxon>Ixodida</taxon>
        <taxon>Ixodoidea</taxon>
        <taxon>Ixodidae</taxon>
        <taxon>Amblyomminae</taxon>
        <taxon>Amblyomma</taxon>
    </lineage>
</organism>
<sequence>MLGGVGHRRRRRALGGGARNSWTASRIGRRHDGSSGSASQLHWIRKLHPGGRHGAGSAIPKVADNRSTAQVPVQIVRRVPQRSSQEPALTLRKADTQEKAPRGTSYKGQAARAHLPIARPEPFMTPVRVQL</sequence>
<comment type="caution">
    <text evidence="2">The sequence shown here is derived from an EMBL/GenBank/DDBJ whole genome shotgun (WGS) entry which is preliminary data.</text>
</comment>
<proteinExistence type="predicted"/>
<feature type="compositionally biased region" description="Basic and acidic residues" evidence="1">
    <location>
        <begin position="92"/>
        <end position="101"/>
    </location>
</feature>
<feature type="compositionally biased region" description="Basic residues" evidence="1">
    <location>
        <begin position="1"/>
        <end position="13"/>
    </location>
</feature>
<dbReference type="AlphaFoldDB" id="A0AAQ4DZX2"/>
<gene>
    <name evidence="2" type="ORF">V5799_005207</name>
</gene>
<reference evidence="2 3" key="1">
    <citation type="journal article" date="2023" name="Arcadia Sci">
        <title>De novo assembly of a long-read Amblyomma americanum tick genome.</title>
        <authorList>
            <person name="Chou S."/>
            <person name="Poskanzer K.E."/>
            <person name="Rollins M."/>
            <person name="Thuy-Boun P.S."/>
        </authorList>
    </citation>
    <scope>NUCLEOTIDE SEQUENCE [LARGE SCALE GENOMIC DNA]</scope>
    <source>
        <strain evidence="2">F_SG_1</strain>
        <tissue evidence="2">Salivary glands</tissue>
    </source>
</reference>
<protein>
    <submittedName>
        <fullName evidence="2">Uncharacterized protein</fullName>
    </submittedName>
</protein>